<evidence type="ECO:0000313" key="3">
    <source>
        <dbReference type="Proteomes" id="UP000015453"/>
    </source>
</evidence>
<dbReference type="Pfam" id="PF08387">
    <property type="entry name" value="FBD"/>
    <property type="match status" value="1"/>
</dbReference>
<evidence type="ECO:0000259" key="1">
    <source>
        <dbReference type="PROSITE" id="PS50181"/>
    </source>
</evidence>
<dbReference type="SMART" id="SM00256">
    <property type="entry name" value="FBOX"/>
    <property type="match status" value="1"/>
</dbReference>
<dbReference type="InterPro" id="IPR001810">
    <property type="entry name" value="F-box_dom"/>
</dbReference>
<proteinExistence type="predicted"/>
<comment type="caution">
    <text evidence="2">The sequence shown here is derived from an EMBL/GenBank/DDBJ whole genome shotgun (WGS) entry which is preliminary data.</text>
</comment>
<feature type="domain" description="F-box" evidence="1">
    <location>
        <begin position="17"/>
        <end position="65"/>
    </location>
</feature>
<dbReference type="Proteomes" id="UP000015453">
    <property type="component" value="Unassembled WGS sequence"/>
</dbReference>
<gene>
    <name evidence="2" type="ORF">M569_07821</name>
</gene>
<accession>S8CQ41</accession>
<dbReference type="SMART" id="SM00579">
    <property type="entry name" value="FBD"/>
    <property type="match status" value="1"/>
</dbReference>
<evidence type="ECO:0000313" key="2">
    <source>
        <dbReference type="EMBL" id="EPS66956.1"/>
    </source>
</evidence>
<dbReference type="PANTHER" id="PTHR31900">
    <property type="entry name" value="F-BOX/RNI SUPERFAMILY PROTEIN-RELATED"/>
    <property type="match status" value="1"/>
</dbReference>
<dbReference type="EMBL" id="AUSU01003382">
    <property type="protein sequence ID" value="EPS66956.1"/>
    <property type="molecule type" value="Genomic_DNA"/>
</dbReference>
<dbReference type="InterPro" id="IPR050232">
    <property type="entry name" value="FBL13/AtMIF1-like"/>
</dbReference>
<reference evidence="2 3" key="1">
    <citation type="journal article" date="2013" name="BMC Genomics">
        <title>The miniature genome of a carnivorous plant Genlisea aurea contains a low number of genes and short non-coding sequences.</title>
        <authorList>
            <person name="Leushkin E.V."/>
            <person name="Sutormin R.A."/>
            <person name="Nabieva E.R."/>
            <person name="Penin A.A."/>
            <person name="Kondrashov A.S."/>
            <person name="Logacheva M.D."/>
        </authorList>
    </citation>
    <scope>NUCLEOTIDE SEQUENCE [LARGE SCALE GENOMIC DNA]</scope>
</reference>
<protein>
    <recommendedName>
        <fullName evidence="1">F-box domain-containing protein</fullName>
    </recommendedName>
</protein>
<dbReference type="Gene3D" id="1.20.1280.50">
    <property type="match status" value="1"/>
</dbReference>
<organism evidence="2 3">
    <name type="scientific">Genlisea aurea</name>
    <dbReference type="NCBI Taxonomy" id="192259"/>
    <lineage>
        <taxon>Eukaryota</taxon>
        <taxon>Viridiplantae</taxon>
        <taxon>Streptophyta</taxon>
        <taxon>Embryophyta</taxon>
        <taxon>Tracheophyta</taxon>
        <taxon>Spermatophyta</taxon>
        <taxon>Magnoliopsida</taxon>
        <taxon>eudicotyledons</taxon>
        <taxon>Gunneridae</taxon>
        <taxon>Pentapetalae</taxon>
        <taxon>asterids</taxon>
        <taxon>lamiids</taxon>
        <taxon>Lamiales</taxon>
        <taxon>Lentibulariaceae</taxon>
        <taxon>Genlisea</taxon>
    </lineage>
</organism>
<dbReference type="InterPro" id="IPR032675">
    <property type="entry name" value="LRR_dom_sf"/>
</dbReference>
<dbReference type="OrthoDB" id="1848700at2759"/>
<dbReference type="Pfam" id="PF00646">
    <property type="entry name" value="F-box"/>
    <property type="match status" value="1"/>
</dbReference>
<dbReference type="AlphaFoldDB" id="S8CQ41"/>
<dbReference type="SUPFAM" id="SSF81383">
    <property type="entry name" value="F-box domain"/>
    <property type="match status" value="1"/>
</dbReference>
<dbReference type="PROSITE" id="PS50181">
    <property type="entry name" value="FBOX"/>
    <property type="match status" value="1"/>
</dbReference>
<dbReference type="Gene3D" id="3.80.10.10">
    <property type="entry name" value="Ribonuclease Inhibitor"/>
    <property type="match status" value="1"/>
</dbReference>
<keyword evidence="3" id="KW-1185">Reference proteome</keyword>
<dbReference type="CDD" id="cd22160">
    <property type="entry name" value="F-box_AtFBL13-like"/>
    <property type="match status" value="1"/>
</dbReference>
<dbReference type="PANTHER" id="PTHR31900:SF30">
    <property type="entry name" value="SUPERFAMILY PROTEIN, PUTATIVE-RELATED"/>
    <property type="match status" value="1"/>
</dbReference>
<dbReference type="InterPro" id="IPR006566">
    <property type="entry name" value="FBD"/>
</dbReference>
<sequence length="506" mass="57520">MEAGSKSKRMKQEEVGEDRISALPNDILHQILSCLPIKSIAQTSLLSKRWRSLWHTFPDLDFTTVESLTRYADRRGPRFASKTVDDVAGIKRLLLARKEEEDSGLRLFRLRTVLSFARLRRLIECAVALDVQELDIDVNTSNYFDFPDAVLGDKRLMSLRLKSGYREIKMPSAEVIQQAFQSLTVLSLTRGDFRDEPSAAANIFTDPFFPSLKRLALEFCFGIKHLRVQLKNLLDLTVLYLRSLVKMELNSRKLEKLIVKSSFANTTERPQVLLSSPSLRRIVWSHNTVVENWNFFDSLTSLEEVFLCDGFTSDKLKLKSFIAGISHCRSLSVDKTFIYAIPTYKPFNRLTSLSMEICYGPTTASAEALAYFLRSSPSIETLVLRSCGTWSSEDSWNWDLASVGPCLNHLRILTVYGFAGAAHDSDFVRFVLKNAAVLETVHLHSKRRDEKVRNEVRGYPRASPKCAVRLYSPENPTAVFLRDVAKGLLKINDTLEKIMEKAKSLE</sequence>
<dbReference type="SUPFAM" id="SSF52047">
    <property type="entry name" value="RNI-like"/>
    <property type="match status" value="1"/>
</dbReference>
<dbReference type="InterPro" id="IPR053781">
    <property type="entry name" value="F-box_AtFBL13-like"/>
</dbReference>
<name>S8CQ41_9LAMI</name>
<dbReference type="InterPro" id="IPR036047">
    <property type="entry name" value="F-box-like_dom_sf"/>
</dbReference>